<organism evidence="1 2">
    <name type="scientific">Glossina pallidipes</name>
    <name type="common">Tsetse fly</name>
    <dbReference type="NCBI Taxonomy" id="7398"/>
    <lineage>
        <taxon>Eukaryota</taxon>
        <taxon>Metazoa</taxon>
        <taxon>Ecdysozoa</taxon>
        <taxon>Arthropoda</taxon>
        <taxon>Hexapoda</taxon>
        <taxon>Insecta</taxon>
        <taxon>Pterygota</taxon>
        <taxon>Neoptera</taxon>
        <taxon>Endopterygota</taxon>
        <taxon>Diptera</taxon>
        <taxon>Brachycera</taxon>
        <taxon>Muscomorpha</taxon>
        <taxon>Hippoboscoidea</taxon>
        <taxon>Glossinidae</taxon>
        <taxon>Glossina</taxon>
    </lineage>
</organism>
<dbReference type="VEuPathDB" id="VectorBase:GPAI032236"/>
<dbReference type="Proteomes" id="UP000092445">
    <property type="component" value="Unassembled WGS sequence"/>
</dbReference>
<reference evidence="2" key="1">
    <citation type="submission" date="2014-03" db="EMBL/GenBank/DDBJ databases">
        <authorList>
            <person name="Aksoy S."/>
            <person name="Warren W."/>
            <person name="Wilson R.K."/>
        </authorList>
    </citation>
    <scope>NUCLEOTIDE SEQUENCE [LARGE SCALE GENOMIC DNA]</scope>
    <source>
        <strain evidence="2">IAEA</strain>
    </source>
</reference>
<accession>A0A1B0A286</accession>
<evidence type="ECO:0000313" key="2">
    <source>
        <dbReference type="Proteomes" id="UP000092445"/>
    </source>
</evidence>
<keyword evidence="2" id="KW-1185">Reference proteome</keyword>
<dbReference type="STRING" id="7398.A0A1B0A286"/>
<name>A0A1B0A286_GLOPL</name>
<sequence length="174" mass="20209">MLKEVIKENFQNTQPCENTCLPDVLPLHLVQCVEERIGTIALKVFDAYSHLLQMFAKSNITVLVYITLNGFVLRHKEESVYHSSRKKRNREDDLQCDPAPLCKRINDLHSSNFEATNQQQLQHNNHIYEAVQGINNSYHSQQQYLPKDIIVTQPLTPQHMELLPHHPISIYNPD</sequence>
<proteinExistence type="predicted"/>
<dbReference type="AlphaFoldDB" id="A0A1B0A286"/>
<evidence type="ECO:0000313" key="1">
    <source>
        <dbReference type="EnsemblMetazoa" id="GPAI032236-PA"/>
    </source>
</evidence>
<reference evidence="1" key="2">
    <citation type="submission" date="2020-05" db="UniProtKB">
        <authorList>
            <consortium name="EnsemblMetazoa"/>
        </authorList>
    </citation>
    <scope>IDENTIFICATION</scope>
    <source>
        <strain evidence="1">IAEA</strain>
    </source>
</reference>
<dbReference type="EnsemblMetazoa" id="GPAI032236-RA">
    <property type="protein sequence ID" value="GPAI032236-PA"/>
    <property type="gene ID" value="GPAI032236"/>
</dbReference>
<protein>
    <submittedName>
        <fullName evidence="1">Uncharacterized protein</fullName>
    </submittedName>
</protein>